<sequence>MKKLTDKQLDRWYKSKYGVSGKGVPSTQKLLAYMLVVGLPVSLAGCGTPQYPDSDLTARDACEWEKQAGQSDLNCDDDTSSGNWYDANGFSSSFIYISPSHSYYRSPSFKNNYSKYGMNRTISSAPEGTIKPSTSNRKGSITTRSGVGSSSKSSVSS</sequence>
<dbReference type="STRING" id="670482.SAMN04488542_13133"/>
<accession>A0A1G7SPU3</accession>
<dbReference type="EMBL" id="FNBG01000031">
    <property type="protein sequence ID" value="SDG25063.1"/>
    <property type="molecule type" value="Genomic_DNA"/>
</dbReference>
<feature type="compositionally biased region" description="Low complexity" evidence="1">
    <location>
        <begin position="145"/>
        <end position="157"/>
    </location>
</feature>
<protein>
    <submittedName>
        <fullName evidence="2">Uncharacterized protein</fullName>
    </submittedName>
</protein>
<name>A0A1G7SPU3_9BACL</name>
<dbReference type="RefSeq" id="WP_091235150.1">
    <property type="nucleotide sequence ID" value="NZ_FNBG01000031.1"/>
</dbReference>
<feature type="region of interest" description="Disordered" evidence="1">
    <location>
        <begin position="121"/>
        <end position="157"/>
    </location>
</feature>
<keyword evidence="3" id="KW-1185">Reference proteome</keyword>
<evidence type="ECO:0000313" key="3">
    <source>
        <dbReference type="Proteomes" id="UP000198972"/>
    </source>
</evidence>
<evidence type="ECO:0000313" key="2">
    <source>
        <dbReference type="EMBL" id="SDG25063.1"/>
    </source>
</evidence>
<organism evidence="2 3">
    <name type="scientific">Fontibacillus panacisegetis</name>
    <dbReference type="NCBI Taxonomy" id="670482"/>
    <lineage>
        <taxon>Bacteria</taxon>
        <taxon>Bacillati</taxon>
        <taxon>Bacillota</taxon>
        <taxon>Bacilli</taxon>
        <taxon>Bacillales</taxon>
        <taxon>Paenibacillaceae</taxon>
        <taxon>Fontibacillus</taxon>
    </lineage>
</organism>
<dbReference type="Proteomes" id="UP000198972">
    <property type="component" value="Unassembled WGS sequence"/>
</dbReference>
<evidence type="ECO:0000256" key="1">
    <source>
        <dbReference type="SAM" id="MobiDB-lite"/>
    </source>
</evidence>
<gene>
    <name evidence="2" type="ORF">SAMN04488542_13133</name>
</gene>
<proteinExistence type="predicted"/>
<reference evidence="2 3" key="1">
    <citation type="submission" date="2016-10" db="EMBL/GenBank/DDBJ databases">
        <authorList>
            <person name="de Groot N.N."/>
        </authorList>
    </citation>
    <scope>NUCLEOTIDE SEQUENCE [LARGE SCALE GENOMIC DNA]</scope>
    <source>
        <strain evidence="2 3">DSM 28129</strain>
    </source>
</reference>
<dbReference type="AlphaFoldDB" id="A0A1G7SPU3"/>
<feature type="compositionally biased region" description="Polar residues" evidence="1">
    <location>
        <begin position="121"/>
        <end position="144"/>
    </location>
</feature>